<dbReference type="PROSITE" id="PS50144">
    <property type="entry name" value="MATH"/>
    <property type="match status" value="1"/>
</dbReference>
<gene>
    <name evidence="14" type="primary">TRAF4</name>
    <name evidence="14" type="ORF">AWC38_SpisGene18283</name>
</gene>
<keyword evidence="7" id="KW-0238">DNA-binding</keyword>
<feature type="compositionally biased region" description="Basic and acidic residues" evidence="10">
    <location>
        <begin position="651"/>
        <end position="663"/>
    </location>
</feature>
<dbReference type="InterPro" id="IPR002083">
    <property type="entry name" value="MATH/TRAF_dom"/>
</dbReference>
<accession>A0A2B4RGA3</accession>
<feature type="zinc finger region" description="TRAF-type" evidence="8">
    <location>
        <begin position="446"/>
        <end position="497"/>
    </location>
</feature>
<evidence type="ECO:0000256" key="5">
    <source>
        <dbReference type="ARBA" id="ARBA00022771"/>
    </source>
</evidence>
<evidence type="ECO:0000256" key="9">
    <source>
        <dbReference type="SAM" id="Coils"/>
    </source>
</evidence>
<dbReference type="PROSITE" id="PS50878">
    <property type="entry name" value="RT_POL"/>
    <property type="match status" value="1"/>
</dbReference>
<dbReference type="AlphaFoldDB" id="A0A2B4RGA3"/>
<dbReference type="Gene3D" id="1.10.150.130">
    <property type="match status" value="1"/>
</dbReference>
<evidence type="ECO:0000313" key="15">
    <source>
        <dbReference type="Proteomes" id="UP000225706"/>
    </source>
</evidence>
<dbReference type="PROSITE" id="PS50145">
    <property type="entry name" value="ZF_TRAF"/>
    <property type="match status" value="1"/>
</dbReference>
<dbReference type="InterPro" id="IPR043502">
    <property type="entry name" value="DNA/RNA_pol_sf"/>
</dbReference>
<dbReference type="PANTHER" id="PTHR35617:SF3">
    <property type="entry name" value="CORE-BINDING (CB) DOMAIN-CONTAINING PROTEIN"/>
    <property type="match status" value="1"/>
</dbReference>
<keyword evidence="6 8" id="KW-0862">Zinc</keyword>
<dbReference type="InterPro" id="IPR001293">
    <property type="entry name" value="Znf_TRAF"/>
</dbReference>
<dbReference type="Proteomes" id="UP000225706">
    <property type="component" value="Unassembled WGS sequence"/>
</dbReference>
<dbReference type="InterPro" id="IPR013083">
    <property type="entry name" value="Znf_RING/FYVE/PHD"/>
</dbReference>
<dbReference type="Pfam" id="PF21355">
    <property type="entry name" value="TRAF-mep_MATH"/>
    <property type="match status" value="1"/>
</dbReference>
<dbReference type="SMART" id="SM00061">
    <property type="entry name" value="MATH"/>
    <property type="match status" value="1"/>
</dbReference>
<keyword evidence="2" id="KW-0963">Cytoplasm</keyword>
<dbReference type="PANTHER" id="PTHR35617">
    <property type="entry name" value="PHAGE_INTEGRASE DOMAIN-CONTAINING PROTEIN"/>
    <property type="match status" value="1"/>
</dbReference>
<evidence type="ECO:0000256" key="8">
    <source>
        <dbReference type="PROSITE-ProRule" id="PRU00207"/>
    </source>
</evidence>
<evidence type="ECO:0000256" key="3">
    <source>
        <dbReference type="ARBA" id="ARBA00022723"/>
    </source>
</evidence>
<feature type="region of interest" description="Disordered" evidence="10">
    <location>
        <begin position="637"/>
        <end position="663"/>
    </location>
</feature>
<dbReference type="Gene3D" id="3.30.40.10">
    <property type="entry name" value="Zinc/RING finger domain, C3HC4 (zinc finger)"/>
    <property type="match status" value="1"/>
</dbReference>
<dbReference type="InterPro" id="IPR043128">
    <property type="entry name" value="Rev_trsase/Diguanyl_cyclase"/>
</dbReference>
<evidence type="ECO:0000256" key="7">
    <source>
        <dbReference type="ARBA" id="ARBA00023125"/>
    </source>
</evidence>
<keyword evidence="9" id="KW-0175">Coiled coil</keyword>
<dbReference type="STRING" id="50429.A0A2B4RGA3"/>
<feature type="domain" description="MATH" evidence="11">
    <location>
        <begin position="547"/>
        <end position="696"/>
    </location>
</feature>
<keyword evidence="14" id="KW-0675">Receptor</keyword>
<evidence type="ECO:0000259" key="11">
    <source>
        <dbReference type="PROSITE" id="PS50144"/>
    </source>
</evidence>
<proteinExistence type="predicted"/>
<keyword evidence="3 8" id="KW-0479">Metal-binding</keyword>
<dbReference type="Gene3D" id="3.30.70.270">
    <property type="match status" value="1"/>
</dbReference>
<reference evidence="15" key="1">
    <citation type="journal article" date="2017" name="bioRxiv">
        <title>Comparative analysis of the genomes of Stylophora pistillata and Acropora digitifera provides evidence for extensive differences between species of corals.</title>
        <authorList>
            <person name="Voolstra C.R."/>
            <person name="Li Y."/>
            <person name="Liew Y.J."/>
            <person name="Baumgarten S."/>
            <person name="Zoccola D."/>
            <person name="Flot J.-F."/>
            <person name="Tambutte S."/>
            <person name="Allemand D."/>
            <person name="Aranda M."/>
        </authorList>
    </citation>
    <scope>NUCLEOTIDE SEQUENCE [LARGE SCALE GENOMIC DNA]</scope>
</reference>
<evidence type="ECO:0000259" key="13">
    <source>
        <dbReference type="PROSITE" id="PS50878"/>
    </source>
</evidence>
<sequence>MPNGLSSAPTCFIKLMKPVYSTLRQKSHLNVGYIDDSYLQGRDTNECLPNISDTQKLFSSLGFVINVQKSSVTPAQRIISLGFVFDFVSMTITLTDDKKAKVKANCTAMQHKHETTITELVQLVGTIVSSLPGVQFGKLHYRNLEIEKNLALREQELGFRVKAPKKQYITYIKKWQKFCAQRQINHTQPSVVPVLDFLTALYQQGLTYNAINTARSALSSYVTLEDGTCVGKHPLVFRLMKGIFQEKPPRPKNTEIWNVSLVLEYLQSSSPVDKLSLKELTLKLVVIILLVSGQRGQTVHMLNIDCMFFSSNCYTFQLVGHLKQSRPGVNNPLVKLTAFEDKTLCVVSTLKEYLTRRQLFVSYQKPFRKVGRETISWWMKTVLTDSGIDTSRFKSHSTWAASTSAANNASDVFPDKATERKILSFSIKCPSEDCEWTGELREKEDHFDQCSQFPVTCPNNCGCSVPRGLVRRGEVDSHLQDFMKIHLDLACVKLRITEDKLEKTQDTLNDTKRTTKNLVEKVETLQNRLEAKTFSTVMAKSESALYRLKFVWKVSNFSDIMRQAKAEVQRTFESDPFYTENYGYRLKLRIHPNGARTGLNSHLSVFLIIMKGEYDALLPWPFKRKVRFTLIDQQEDPEQRNKVSTMRSNTKSRENYERPTNREENVGRGLNRFISHEELYSRRYVENDILFLQFEIGPVVSRAKKYTLLSESDESDGQTL</sequence>
<comment type="caution">
    <text evidence="14">The sequence shown here is derived from an EMBL/GenBank/DDBJ whole genome shotgun (WGS) entry which is preliminary data.</text>
</comment>
<keyword evidence="4" id="KW-0677">Repeat</keyword>
<keyword evidence="5 8" id="KW-0863">Zinc-finger</keyword>
<evidence type="ECO:0000313" key="14">
    <source>
        <dbReference type="EMBL" id="PFX17394.1"/>
    </source>
</evidence>
<dbReference type="InterPro" id="IPR008974">
    <property type="entry name" value="TRAF-like"/>
</dbReference>
<comment type="subcellular location">
    <subcellularLocation>
        <location evidence="1">Cytoplasm</location>
    </subcellularLocation>
</comment>
<dbReference type="GO" id="GO:0008270">
    <property type="term" value="F:zinc ion binding"/>
    <property type="evidence" value="ECO:0007669"/>
    <property type="project" value="UniProtKB-KW"/>
</dbReference>
<protein>
    <submittedName>
        <fullName evidence="14">TNF receptor-associated factor 4</fullName>
    </submittedName>
</protein>
<dbReference type="GO" id="GO:0003677">
    <property type="term" value="F:DNA binding"/>
    <property type="evidence" value="ECO:0007669"/>
    <property type="project" value="UniProtKB-KW"/>
</dbReference>
<dbReference type="Gene3D" id="2.60.210.10">
    <property type="entry name" value="Apoptosis, Tumor Necrosis Factor Receptor Associated Protein 2, Chain A"/>
    <property type="match status" value="1"/>
</dbReference>
<evidence type="ECO:0000256" key="2">
    <source>
        <dbReference type="ARBA" id="ARBA00022490"/>
    </source>
</evidence>
<evidence type="ECO:0000256" key="10">
    <source>
        <dbReference type="SAM" id="MobiDB-lite"/>
    </source>
</evidence>
<dbReference type="OrthoDB" id="1737200at2759"/>
<feature type="coiled-coil region" evidence="9">
    <location>
        <begin position="494"/>
        <end position="528"/>
    </location>
</feature>
<dbReference type="GO" id="GO:0005737">
    <property type="term" value="C:cytoplasm"/>
    <property type="evidence" value="ECO:0007669"/>
    <property type="project" value="UniProtKB-SubCell"/>
</dbReference>
<evidence type="ECO:0000256" key="6">
    <source>
        <dbReference type="ARBA" id="ARBA00022833"/>
    </source>
</evidence>
<evidence type="ECO:0000256" key="4">
    <source>
        <dbReference type="ARBA" id="ARBA00022737"/>
    </source>
</evidence>
<dbReference type="InterPro" id="IPR000477">
    <property type="entry name" value="RT_dom"/>
</dbReference>
<evidence type="ECO:0000259" key="12">
    <source>
        <dbReference type="PROSITE" id="PS50145"/>
    </source>
</evidence>
<organism evidence="14 15">
    <name type="scientific">Stylophora pistillata</name>
    <name type="common">Smooth cauliflower coral</name>
    <dbReference type="NCBI Taxonomy" id="50429"/>
    <lineage>
        <taxon>Eukaryota</taxon>
        <taxon>Metazoa</taxon>
        <taxon>Cnidaria</taxon>
        <taxon>Anthozoa</taxon>
        <taxon>Hexacorallia</taxon>
        <taxon>Scleractinia</taxon>
        <taxon>Astrocoeniina</taxon>
        <taxon>Pocilloporidae</taxon>
        <taxon>Stylophora</taxon>
    </lineage>
</organism>
<name>A0A2B4RGA3_STYPI</name>
<dbReference type="SUPFAM" id="SSF49599">
    <property type="entry name" value="TRAF domain-like"/>
    <property type="match status" value="2"/>
</dbReference>
<evidence type="ECO:0000256" key="1">
    <source>
        <dbReference type="ARBA" id="ARBA00004496"/>
    </source>
</evidence>
<dbReference type="InterPro" id="IPR010998">
    <property type="entry name" value="Integrase_recombinase_N"/>
</dbReference>
<dbReference type="CDD" id="cd00270">
    <property type="entry name" value="MATH_TRAF_C"/>
    <property type="match status" value="1"/>
</dbReference>
<feature type="domain" description="Reverse transcriptase" evidence="13">
    <location>
        <begin position="1"/>
        <end position="92"/>
    </location>
</feature>
<dbReference type="SUPFAM" id="SSF47823">
    <property type="entry name" value="lambda integrase-like, N-terminal domain"/>
    <property type="match status" value="1"/>
</dbReference>
<feature type="domain" description="TRAF-type" evidence="12">
    <location>
        <begin position="446"/>
        <end position="497"/>
    </location>
</feature>
<dbReference type="SUPFAM" id="SSF56672">
    <property type="entry name" value="DNA/RNA polymerases"/>
    <property type="match status" value="1"/>
</dbReference>
<keyword evidence="15" id="KW-1185">Reference proteome</keyword>
<dbReference type="InterPro" id="IPR049342">
    <property type="entry name" value="TRAF1-6_MATH_dom"/>
</dbReference>
<dbReference type="EMBL" id="LSMT01000476">
    <property type="protein sequence ID" value="PFX17394.1"/>
    <property type="molecule type" value="Genomic_DNA"/>
</dbReference>